<keyword evidence="2" id="KW-1185">Reference proteome</keyword>
<gene>
    <name evidence="1" type="ORF">C823_05646</name>
</gene>
<sequence length="48" mass="5546">MMAASEDYSKVVDKIYALQKEQEEAMAANVNYKAGKERIQEMIEYLKS</sequence>
<dbReference type="Proteomes" id="UP000012589">
    <property type="component" value="Unassembled WGS sequence"/>
</dbReference>
<reference evidence="1 2" key="1">
    <citation type="journal article" date="2014" name="Genome Announc.">
        <title>Draft genome sequences of the altered schaedler flora, a defined bacterial community from gnotobiotic mice.</title>
        <authorList>
            <person name="Wannemuehler M.J."/>
            <person name="Overstreet A.M."/>
            <person name="Ward D.V."/>
            <person name="Phillips G.J."/>
        </authorList>
    </citation>
    <scope>NUCLEOTIDE SEQUENCE [LARGE SCALE GENOMIC DNA]</scope>
    <source>
        <strain evidence="1 2">ASF492</strain>
    </source>
</reference>
<proteinExistence type="predicted"/>
<name>N2A461_9FIRM</name>
<dbReference type="PATRIC" id="fig|1235802.3.peg.5965"/>
<dbReference type="eggNOG" id="ENOG502ZUGG">
    <property type="taxonomic scope" value="Bacteria"/>
</dbReference>
<accession>N2A461</accession>
<dbReference type="EMBL" id="AQFT01000174">
    <property type="protein sequence ID" value="EMZ19169.1"/>
    <property type="molecule type" value="Genomic_DNA"/>
</dbReference>
<dbReference type="AlphaFoldDB" id="N2A461"/>
<evidence type="ECO:0000313" key="1">
    <source>
        <dbReference type="EMBL" id="EMZ19169.1"/>
    </source>
</evidence>
<dbReference type="STRING" id="1235802.C823_05646"/>
<comment type="caution">
    <text evidence="1">The sequence shown here is derived from an EMBL/GenBank/DDBJ whole genome shotgun (WGS) entry which is preliminary data.</text>
</comment>
<evidence type="ECO:0000313" key="2">
    <source>
        <dbReference type="Proteomes" id="UP000012589"/>
    </source>
</evidence>
<organism evidence="1 2">
    <name type="scientific">Eubacterium plexicaudatum ASF492</name>
    <dbReference type="NCBI Taxonomy" id="1235802"/>
    <lineage>
        <taxon>Bacteria</taxon>
        <taxon>Bacillati</taxon>
        <taxon>Bacillota</taxon>
        <taxon>Clostridia</taxon>
        <taxon>Eubacteriales</taxon>
        <taxon>Eubacteriaceae</taxon>
        <taxon>Eubacterium</taxon>
    </lineage>
</organism>
<protein>
    <submittedName>
        <fullName evidence="1">Uncharacterized protein</fullName>
    </submittedName>
</protein>
<dbReference type="HOGENOM" id="CLU_3152956_0_0_9"/>